<proteinExistence type="predicted"/>
<gene>
    <name evidence="3" type="ORF">IFR04_014264</name>
</gene>
<evidence type="ECO:0000259" key="2">
    <source>
        <dbReference type="Pfam" id="PF24803"/>
    </source>
</evidence>
<reference evidence="3" key="1">
    <citation type="submission" date="2021-02" db="EMBL/GenBank/DDBJ databases">
        <title>Genome sequence Cadophora malorum strain M34.</title>
        <authorList>
            <person name="Stefanovic E."/>
            <person name="Vu D."/>
            <person name="Scully C."/>
            <person name="Dijksterhuis J."/>
            <person name="Roader J."/>
            <person name="Houbraken J."/>
        </authorList>
    </citation>
    <scope>NUCLEOTIDE SEQUENCE</scope>
    <source>
        <strain evidence="3">M34</strain>
    </source>
</reference>
<keyword evidence="1" id="KW-0472">Membrane</keyword>
<keyword evidence="1" id="KW-0812">Transmembrane</keyword>
<feature type="domain" description="DUF7704" evidence="2">
    <location>
        <begin position="2"/>
        <end position="140"/>
    </location>
</feature>
<dbReference type="AlphaFoldDB" id="A0A8H7T419"/>
<evidence type="ECO:0000313" key="4">
    <source>
        <dbReference type="Proteomes" id="UP000664132"/>
    </source>
</evidence>
<dbReference type="OrthoDB" id="5313995at2759"/>
<feature type="transmembrane region" description="Helical" evidence="1">
    <location>
        <begin position="7"/>
        <end position="28"/>
    </location>
</feature>
<accession>A0A8H7T419</accession>
<feature type="transmembrane region" description="Helical" evidence="1">
    <location>
        <begin position="54"/>
        <end position="73"/>
    </location>
</feature>
<feature type="transmembrane region" description="Helical" evidence="1">
    <location>
        <begin position="85"/>
        <end position="104"/>
    </location>
</feature>
<dbReference type="PANTHER" id="PTHR37019:SF1">
    <property type="entry name" value="EXPERA DOMAIN-CONTAINING PROTEIN"/>
    <property type="match status" value="1"/>
</dbReference>
<dbReference type="Pfam" id="PF24803">
    <property type="entry name" value="DUF7704"/>
    <property type="match status" value="1"/>
</dbReference>
<dbReference type="Proteomes" id="UP000664132">
    <property type="component" value="Unassembled WGS sequence"/>
</dbReference>
<evidence type="ECO:0000256" key="1">
    <source>
        <dbReference type="SAM" id="Phobius"/>
    </source>
</evidence>
<dbReference type="PANTHER" id="PTHR37019">
    <property type="entry name" value="CHROMOSOME 1, WHOLE GENOME SHOTGUN SEQUENCE"/>
    <property type="match status" value="1"/>
</dbReference>
<name>A0A8H7T419_9HELO</name>
<dbReference type="InterPro" id="IPR056121">
    <property type="entry name" value="DUF7704"/>
</dbReference>
<keyword evidence="4" id="KW-1185">Reference proteome</keyword>
<organism evidence="3 4">
    <name type="scientific">Cadophora malorum</name>
    <dbReference type="NCBI Taxonomy" id="108018"/>
    <lineage>
        <taxon>Eukaryota</taxon>
        <taxon>Fungi</taxon>
        <taxon>Dikarya</taxon>
        <taxon>Ascomycota</taxon>
        <taxon>Pezizomycotina</taxon>
        <taxon>Leotiomycetes</taxon>
        <taxon>Helotiales</taxon>
        <taxon>Ploettnerulaceae</taxon>
        <taxon>Cadophora</taxon>
    </lineage>
</organism>
<sequence length="140" mass="15725">MSDIPAFYRIFFLYIDPLICLSGIYVLFFDHATYLASGVPHAITVDAIDPLTQYLLAALGSYALCIFGIQVLLLRQFPDIKIWRIVMFSILMTDLGLLYGVYAVDPQGFWDIGRWTSGDWTNNGILCTVIGIRSCFLLGV</sequence>
<protein>
    <recommendedName>
        <fullName evidence="2">DUF7704 domain-containing protein</fullName>
    </recommendedName>
</protein>
<comment type="caution">
    <text evidence="3">The sequence shown here is derived from an EMBL/GenBank/DDBJ whole genome shotgun (WGS) entry which is preliminary data.</text>
</comment>
<evidence type="ECO:0000313" key="3">
    <source>
        <dbReference type="EMBL" id="KAG4412606.1"/>
    </source>
</evidence>
<keyword evidence="1" id="KW-1133">Transmembrane helix</keyword>
<dbReference type="EMBL" id="JAFJYH010000366">
    <property type="protein sequence ID" value="KAG4412606.1"/>
    <property type="molecule type" value="Genomic_DNA"/>
</dbReference>